<dbReference type="PRINTS" id="PR00132">
    <property type="entry name" value="GLHYDRLASE2"/>
</dbReference>
<keyword evidence="8" id="KW-0732">Signal</keyword>
<dbReference type="NCBIfam" id="NF007538">
    <property type="entry name" value="PRK10150.1"/>
    <property type="match status" value="1"/>
</dbReference>
<comment type="activity regulation">
    <text evidence="7">Inhibited by L-aspartic acid.</text>
</comment>
<dbReference type="InterPro" id="IPR023230">
    <property type="entry name" value="Glyco_hydro_2_CS"/>
</dbReference>
<evidence type="ECO:0000256" key="2">
    <source>
        <dbReference type="ARBA" id="ARBA00007401"/>
    </source>
</evidence>
<dbReference type="PROSITE" id="PS00608">
    <property type="entry name" value="GLYCOSYL_HYDROL_F2_2"/>
    <property type="match status" value="1"/>
</dbReference>
<dbReference type="Pfam" id="PF02836">
    <property type="entry name" value="Glyco_hydro_2_C"/>
    <property type="match status" value="1"/>
</dbReference>
<dbReference type="SUPFAM" id="SSF49785">
    <property type="entry name" value="Galactose-binding domain-like"/>
    <property type="match status" value="1"/>
</dbReference>
<feature type="domain" description="Glycoside hydrolase family 2 immunoglobulin-like beta-sandwich" evidence="9">
    <location>
        <begin position="199"/>
        <end position="299"/>
    </location>
</feature>
<keyword evidence="7" id="KW-0458">Lysosome</keyword>
<dbReference type="Proteomes" id="UP001159042">
    <property type="component" value="Unassembled WGS sequence"/>
</dbReference>
<comment type="function">
    <text evidence="1 7">Plays an important role in the degradation of dermatan and keratan sulfates.</text>
</comment>
<dbReference type="PANTHER" id="PTHR10066:SF67">
    <property type="entry name" value="BETA-GLUCURONIDASE"/>
    <property type="match status" value="1"/>
</dbReference>
<dbReference type="InterPro" id="IPR006104">
    <property type="entry name" value="Glyco_hydro_2_N"/>
</dbReference>
<dbReference type="InterPro" id="IPR013783">
    <property type="entry name" value="Ig-like_fold"/>
</dbReference>
<evidence type="ECO:0000256" key="6">
    <source>
        <dbReference type="ARBA" id="ARBA00023295"/>
    </source>
</evidence>
<dbReference type="Gene3D" id="2.60.40.10">
    <property type="entry name" value="Immunoglobulins"/>
    <property type="match status" value="1"/>
</dbReference>
<proteinExistence type="inferred from homology"/>
<dbReference type="AlphaFoldDB" id="A0AAV8W8U5"/>
<evidence type="ECO:0000256" key="3">
    <source>
        <dbReference type="ARBA" id="ARBA00012761"/>
    </source>
</evidence>
<organism evidence="12 13">
    <name type="scientific">Exocentrus adspersus</name>
    <dbReference type="NCBI Taxonomy" id="1586481"/>
    <lineage>
        <taxon>Eukaryota</taxon>
        <taxon>Metazoa</taxon>
        <taxon>Ecdysozoa</taxon>
        <taxon>Arthropoda</taxon>
        <taxon>Hexapoda</taxon>
        <taxon>Insecta</taxon>
        <taxon>Pterygota</taxon>
        <taxon>Neoptera</taxon>
        <taxon>Endopterygota</taxon>
        <taxon>Coleoptera</taxon>
        <taxon>Polyphaga</taxon>
        <taxon>Cucujiformia</taxon>
        <taxon>Chrysomeloidea</taxon>
        <taxon>Cerambycidae</taxon>
        <taxon>Lamiinae</taxon>
        <taxon>Acanthocinini</taxon>
        <taxon>Exocentrus</taxon>
    </lineage>
</organism>
<dbReference type="SUPFAM" id="SSF49303">
    <property type="entry name" value="beta-Galactosidase/glucuronidase domain"/>
    <property type="match status" value="1"/>
</dbReference>
<dbReference type="GO" id="GO:0030246">
    <property type="term" value="F:carbohydrate binding"/>
    <property type="evidence" value="ECO:0007669"/>
    <property type="project" value="TreeGrafter"/>
</dbReference>
<dbReference type="InterPro" id="IPR008979">
    <property type="entry name" value="Galactose-bd-like_sf"/>
</dbReference>
<feature type="domain" description="Glycosyl hydrolases family 2 sugar binding" evidence="11">
    <location>
        <begin position="34"/>
        <end position="197"/>
    </location>
</feature>
<protein>
    <recommendedName>
        <fullName evidence="4 7">Beta-glucuronidase</fullName>
        <ecNumber evidence="3 7">3.2.1.31</ecNumber>
    </recommendedName>
</protein>
<evidence type="ECO:0000256" key="4">
    <source>
        <dbReference type="ARBA" id="ARBA00016205"/>
    </source>
</evidence>
<dbReference type="InterPro" id="IPR036156">
    <property type="entry name" value="Beta-gal/glucu_dom_sf"/>
</dbReference>
<accession>A0AAV8W8U5</accession>
<feature type="chain" id="PRO_5043597284" description="Beta-glucuronidase" evidence="8">
    <location>
        <begin position="21"/>
        <end position="618"/>
    </location>
</feature>
<keyword evidence="6 7" id="KW-0326">Glycosidase</keyword>
<name>A0AAV8W8U5_9CUCU</name>
<evidence type="ECO:0000313" key="12">
    <source>
        <dbReference type="EMBL" id="KAJ8922924.1"/>
    </source>
</evidence>
<dbReference type="EMBL" id="JANEYG010000005">
    <property type="protein sequence ID" value="KAJ8922924.1"/>
    <property type="molecule type" value="Genomic_DNA"/>
</dbReference>
<sequence>MKVVLVACILSLLHLQQCRALGILYPKSNPVREIQSLDGLWKFALVDADPEEEGTEDYINLMAVPSSYNDISTDRKVRDHVGVVIYERNFFVPESWQGRIIWLRFGSVTYSADVTINGDTALEHEIGHTAFVGDVTKYLKFGANNHISVEVYNVLTEVTIPQGVLVKLESGRVKQNHSFDYFNYAGIDRPVLLYTTPQTYIDDITLRTTIDGTTGIINYQVVVKGNATYTSKVTILDEDGRDIATNEKTLNGSIVIPNVNLWWPYLMDPYPGYQYTFRVELFDESTALLDTYDQLFGVRELSWDNTSFTINGKSIYMRGFGRHEDADIHGKGLDLAMALRDYSLIQWIGANSYRTSHYPYAEEVMDLADSLGILIIDEPPADHTDLFSDQLLENHKRSITELINRDKNRPSVVMWSAANEPQAQKEEASDYFKEIIAHVKSLDKTRPVTVANVNEAENDYSGQYIDIISMNIYTGWLQHDGDLDVIEAKAVDVAETWHKTHNKPVIVTEYGADSLEGYHMLPSFVWSEEYQNQFMSSYFRAFERLRQEEWFLGEMIWNFADFKTPESISLFSYRQPKSSAFLMRKRYWGLANELDNVSLPEDLENFVIGKPTRVRHEL</sequence>
<comment type="subunit">
    <text evidence="7">Homotetramer.</text>
</comment>
<dbReference type="Pfam" id="PF02837">
    <property type="entry name" value="Glyco_hydro_2_N"/>
    <property type="match status" value="1"/>
</dbReference>
<dbReference type="GO" id="GO:0005975">
    <property type="term" value="P:carbohydrate metabolic process"/>
    <property type="evidence" value="ECO:0007669"/>
    <property type="project" value="InterPro"/>
</dbReference>
<dbReference type="InterPro" id="IPR006101">
    <property type="entry name" value="Glyco_hydro_2"/>
</dbReference>
<evidence type="ECO:0000259" key="9">
    <source>
        <dbReference type="Pfam" id="PF00703"/>
    </source>
</evidence>
<evidence type="ECO:0000256" key="7">
    <source>
        <dbReference type="RuleBase" id="RU361154"/>
    </source>
</evidence>
<comment type="similarity">
    <text evidence="2 7">Belongs to the glycosyl hydrolase 2 family.</text>
</comment>
<dbReference type="Gene3D" id="3.20.20.80">
    <property type="entry name" value="Glycosidases"/>
    <property type="match status" value="1"/>
</dbReference>
<dbReference type="PROSITE" id="PS00719">
    <property type="entry name" value="GLYCOSYL_HYDROL_F2_1"/>
    <property type="match status" value="1"/>
</dbReference>
<dbReference type="FunFam" id="3.20.20.80:FF:000080">
    <property type="entry name" value="Beta-glucuronidase UidA"/>
    <property type="match status" value="1"/>
</dbReference>
<dbReference type="EC" id="3.2.1.31" evidence="3 7"/>
<dbReference type="Gene3D" id="2.60.120.260">
    <property type="entry name" value="Galactose-binding domain-like"/>
    <property type="match status" value="1"/>
</dbReference>
<dbReference type="InterPro" id="IPR017853">
    <property type="entry name" value="GH"/>
</dbReference>
<evidence type="ECO:0000259" key="11">
    <source>
        <dbReference type="Pfam" id="PF02837"/>
    </source>
</evidence>
<dbReference type="InterPro" id="IPR006102">
    <property type="entry name" value="Ig-like_GH2"/>
</dbReference>
<dbReference type="FunFam" id="2.60.40.10:FF:000628">
    <property type="entry name" value="Beta-glucuronidase"/>
    <property type="match status" value="1"/>
</dbReference>
<dbReference type="InterPro" id="IPR006103">
    <property type="entry name" value="Glyco_hydro_2_cat"/>
</dbReference>
<dbReference type="GO" id="GO:0019391">
    <property type="term" value="P:glucuronoside catabolic process"/>
    <property type="evidence" value="ECO:0007669"/>
    <property type="project" value="TreeGrafter"/>
</dbReference>
<dbReference type="InterPro" id="IPR023232">
    <property type="entry name" value="Glyco_hydro_2_AS"/>
</dbReference>
<evidence type="ECO:0000256" key="5">
    <source>
        <dbReference type="ARBA" id="ARBA00022801"/>
    </source>
</evidence>
<keyword evidence="5 7" id="KW-0378">Hydrolase</keyword>
<evidence type="ECO:0000313" key="13">
    <source>
        <dbReference type="Proteomes" id="UP001159042"/>
    </source>
</evidence>
<feature type="domain" description="Glycoside hydrolase family 2 catalytic" evidence="10">
    <location>
        <begin position="305"/>
        <end position="591"/>
    </location>
</feature>
<evidence type="ECO:0000259" key="10">
    <source>
        <dbReference type="Pfam" id="PF02836"/>
    </source>
</evidence>
<dbReference type="GO" id="GO:0004566">
    <property type="term" value="F:beta-glucuronidase activity"/>
    <property type="evidence" value="ECO:0007669"/>
    <property type="project" value="UniProtKB-EC"/>
</dbReference>
<dbReference type="Pfam" id="PF00703">
    <property type="entry name" value="Glyco_hydro_2"/>
    <property type="match status" value="1"/>
</dbReference>
<reference evidence="12 13" key="1">
    <citation type="journal article" date="2023" name="Insect Mol. Biol.">
        <title>Genome sequencing provides insights into the evolution of gene families encoding plant cell wall-degrading enzymes in longhorned beetles.</title>
        <authorList>
            <person name="Shin N.R."/>
            <person name="Okamura Y."/>
            <person name="Kirsch R."/>
            <person name="Pauchet Y."/>
        </authorList>
    </citation>
    <scope>NUCLEOTIDE SEQUENCE [LARGE SCALE GENOMIC DNA]</scope>
    <source>
        <strain evidence="12">EAD_L_NR</strain>
    </source>
</reference>
<gene>
    <name evidence="12" type="ORF">NQ315_001467</name>
</gene>
<dbReference type="GO" id="GO:0005615">
    <property type="term" value="C:extracellular space"/>
    <property type="evidence" value="ECO:0007669"/>
    <property type="project" value="TreeGrafter"/>
</dbReference>
<dbReference type="PANTHER" id="PTHR10066">
    <property type="entry name" value="BETA-GLUCURONIDASE"/>
    <property type="match status" value="1"/>
</dbReference>
<evidence type="ECO:0000256" key="8">
    <source>
        <dbReference type="SAM" id="SignalP"/>
    </source>
</evidence>
<keyword evidence="13" id="KW-1185">Reference proteome</keyword>
<comment type="catalytic activity">
    <reaction evidence="7">
        <text>a beta-D-glucuronoside + H2O = D-glucuronate + an alcohol</text>
        <dbReference type="Rhea" id="RHEA:17633"/>
        <dbReference type="ChEBI" id="CHEBI:15377"/>
        <dbReference type="ChEBI" id="CHEBI:30879"/>
        <dbReference type="ChEBI" id="CHEBI:58720"/>
        <dbReference type="ChEBI" id="CHEBI:83411"/>
        <dbReference type="EC" id="3.2.1.31"/>
    </reaction>
</comment>
<evidence type="ECO:0000256" key="1">
    <source>
        <dbReference type="ARBA" id="ARBA00003025"/>
    </source>
</evidence>
<comment type="caution">
    <text evidence="12">The sequence shown here is derived from an EMBL/GenBank/DDBJ whole genome shotgun (WGS) entry which is preliminary data.</text>
</comment>
<feature type="signal peptide" evidence="8">
    <location>
        <begin position="1"/>
        <end position="20"/>
    </location>
</feature>
<dbReference type="SUPFAM" id="SSF51445">
    <property type="entry name" value="(Trans)glycosidases"/>
    <property type="match status" value="1"/>
</dbReference>